<evidence type="ECO:0000256" key="2">
    <source>
        <dbReference type="SAM" id="MobiDB-lite"/>
    </source>
</evidence>
<accession>A0A6G0WID4</accession>
<dbReference type="Pfam" id="PF02926">
    <property type="entry name" value="THUMP"/>
    <property type="match status" value="1"/>
</dbReference>
<feature type="domain" description="THUMP" evidence="3">
    <location>
        <begin position="136"/>
        <end position="240"/>
    </location>
</feature>
<proteinExistence type="predicted"/>
<dbReference type="Proteomes" id="UP000481153">
    <property type="component" value="Unassembled WGS sequence"/>
</dbReference>
<dbReference type="CDD" id="cd11717">
    <property type="entry name" value="THUMP_THUMPD1_like"/>
    <property type="match status" value="1"/>
</dbReference>
<organism evidence="4 5">
    <name type="scientific">Aphanomyces euteiches</name>
    <dbReference type="NCBI Taxonomy" id="100861"/>
    <lineage>
        <taxon>Eukaryota</taxon>
        <taxon>Sar</taxon>
        <taxon>Stramenopiles</taxon>
        <taxon>Oomycota</taxon>
        <taxon>Saprolegniomycetes</taxon>
        <taxon>Saprolegniales</taxon>
        <taxon>Verrucalvaceae</taxon>
        <taxon>Aphanomyces</taxon>
    </lineage>
</organism>
<dbReference type="InterPro" id="IPR040183">
    <property type="entry name" value="THUMPD1-like"/>
</dbReference>
<gene>
    <name evidence="4" type="ORF">Ae201684_014967</name>
</gene>
<dbReference type="InterPro" id="IPR004114">
    <property type="entry name" value="THUMP_dom"/>
</dbReference>
<feature type="region of interest" description="Disordered" evidence="2">
    <location>
        <begin position="259"/>
        <end position="294"/>
    </location>
</feature>
<dbReference type="Gene3D" id="3.30.2300.10">
    <property type="entry name" value="THUMP superfamily"/>
    <property type="match status" value="1"/>
</dbReference>
<dbReference type="PANTHER" id="PTHR13452:SF10">
    <property type="entry name" value="THUMP DOMAIN-CONTAINING PROTEIN 1"/>
    <property type="match status" value="1"/>
</dbReference>
<feature type="compositionally biased region" description="Basic and acidic residues" evidence="2">
    <location>
        <begin position="259"/>
        <end position="288"/>
    </location>
</feature>
<dbReference type="SMART" id="SM00981">
    <property type="entry name" value="THUMP"/>
    <property type="match status" value="1"/>
</dbReference>
<evidence type="ECO:0000313" key="5">
    <source>
        <dbReference type="Proteomes" id="UP000481153"/>
    </source>
</evidence>
<dbReference type="FunFam" id="3.30.2300.10:FF:000001">
    <property type="entry name" value="THUMP domain-containing protein 1"/>
    <property type="match status" value="1"/>
</dbReference>
<dbReference type="SUPFAM" id="SSF143437">
    <property type="entry name" value="THUMP domain-like"/>
    <property type="match status" value="1"/>
</dbReference>
<reference evidence="4 5" key="1">
    <citation type="submission" date="2019-07" db="EMBL/GenBank/DDBJ databases">
        <title>Genomics analysis of Aphanomyces spp. identifies a new class of oomycete effector associated with host adaptation.</title>
        <authorList>
            <person name="Gaulin E."/>
        </authorList>
    </citation>
    <scope>NUCLEOTIDE SEQUENCE [LARGE SCALE GENOMIC DNA]</scope>
    <source>
        <strain evidence="4 5">ATCC 201684</strain>
    </source>
</reference>
<dbReference type="EMBL" id="VJMJ01000204">
    <property type="protein sequence ID" value="KAF0726977.1"/>
    <property type="molecule type" value="Genomic_DNA"/>
</dbReference>
<dbReference type="GO" id="GO:0003723">
    <property type="term" value="F:RNA binding"/>
    <property type="evidence" value="ECO:0007669"/>
    <property type="project" value="UniProtKB-UniRule"/>
</dbReference>
<keyword evidence="5" id="KW-1185">Reference proteome</keyword>
<feature type="region of interest" description="Disordered" evidence="2">
    <location>
        <begin position="1"/>
        <end position="29"/>
    </location>
</feature>
<evidence type="ECO:0000256" key="1">
    <source>
        <dbReference type="PROSITE-ProRule" id="PRU00529"/>
    </source>
</evidence>
<dbReference type="AlphaFoldDB" id="A0A6G0WID4"/>
<dbReference type="PANTHER" id="PTHR13452">
    <property type="entry name" value="THUMP DOMAIN CONTAINING PROTEIN 1-RELATED"/>
    <property type="match status" value="1"/>
</dbReference>
<dbReference type="PROSITE" id="PS51165">
    <property type="entry name" value="THUMP"/>
    <property type="match status" value="1"/>
</dbReference>
<name>A0A6G0WID4_9STRA</name>
<dbReference type="VEuPathDB" id="FungiDB:AeMF1_021215"/>
<evidence type="ECO:0000259" key="3">
    <source>
        <dbReference type="PROSITE" id="PS51165"/>
    </source>
</evidence>
<comment type="caution">
    <text evidence="4">The sequence shown here is derived from an EMBL/GenBank/DDBJ whole genome shotgun (WGS) entry which is preliminary data.</text>
</comment>
<evidence type="ECO:0000313" key="4">
    <source>
        <dbReference type="EMBL" id="KAF0726977.1"/>
    </source>
</evidence>
<sequence length="294" mass="32867">MTEGAAPSNKRKAQWTPQTNRKRHMASTAKGSSALLVTCDRIKERQVVKDILNILNDVAEVMYPGTKEDTAEKSESKAKTSAELLQDEIAGLKKDAKEGSTGRFAALDSGVKGIILVQFLDESMDVKRIVDHIFQQVVDTKEFASRFIQRMIPLEKLCYPSVEDIAECAKPFIERHFKDTECIQYAVEVRKRNSGNIASMDIINACVAVVGPNHKVNLTKPDVVIVIEIFKNVCGVSVVTDFHRFKKFNVRLILDPPKAKEDTKEKAKKDAKEATNDEAKEEVAKEDAKEEEDA</sequence>
<keyword evidence="1" id="KW-0694">RNA-binding</keyword>
<protein>
    <recommendedName>
        <fullName evidence="3">THUMP domain-containing protein</fullName>
    </recommendedName>
</protein>
<dbReference type="GO" id="GO:0006400">
    <property type="term" value="P:tRNA modification"/>
    <property type="evidence" value="ECO:0007669"/>
    <property type="project" value="InterPro"/>
</dbReference>